<reference evidence="6 7" key="2">
    <citation type="submission" date="2019-05" db="EMBL/GenBank/DDBJ databases">
        <authorList>
            <person name="Suflita J.M."/>
            <person name="Marks C.R."/>
        </authorList>
    </citation>
    <scope>NUCLEOTIDE SEQUENCE [LARGE SCALE GENOMIC DNA]</scope>
    <source>
        <strain evidence="6 7">ALDC</strain>
    </source>
</reference>
<protein>
    <submittedName>
        <fullName evidence="6">HPr family phosphocarrier protein</fullName>
    </submittedName>
</protein>
<sequence length="93" mass="10051">MSDNTALEQEFTVSNRLGLHARVAAQIVKVASSFEAEIWFVKDKTSVSAKNILDVLSLQCPHGCKVRVISRGTDAAAALKAVAQLFKSKFGET</sequence>
<dbReference type="GO" id="GO:0009401">
    <property type="term" value="P:phosphoenolpyruvate-dependent sugar phosphotransferase system"/>
    <property type="evidence" value="ECO:0007669"/>
    <property type="project" value="UniProtKB-KW"/>
</dbReference>
<dbReference type="NCBIfam" id="TIGR01003">
    <property type="entry name" value="PTS_HPr_family"/>
    <property type="match status" value="1"/>
</dbReference>
<comment type="similarity">
    <text evidence="2">Belongs to the HPr family.</text>
</comment>
<evidence type="ECO:0000313" key="7">
    <source>
        <dbReference type="Proteomes" id="UP000298602"/>
    </source>
</evidence>
<reference evidence="6 7" key="1">
    <citation type="submission" date="2019-05" db="EMBL/GenBank/DDBJ databases">
        <title>The Complete Genome Sequence of the n-alkane-degrading Desulfoglaeba alkanexedens ALDC reveals multiple alkylsuccinate synthase gene clusters.</title>
        <authorList>
            <person name="Callaghan A.V."/>
            <person name="Davidova I.A."/>
            <person name="Duncan K.E."/>
            <person name="Morris B."/>
            <person name="McInerney M.J."/>
        </authorList>
    </citation>
    <scope>NUCLEOTIDE SEQUENCE [LARGE SCALE GENOMIC DNA]</scope>
    <source>
        <strain evidence="6 7">ALDC</strain>
    </source>
</reference>
<dbReference type="Gene3D" id="3.30.1340.10">
    <property type="entry name" value="HPr-like"/>
    <property type="match status" value="1"/>
</dbReference>
<dbReference type="EMBL" id="CP040098">
    <property type="protein sequence ID" value="QCQ23010.1"/>
    <property type="molecule type" value="Genomic_DNA"/>
</dbReference>
<gene>
    <name evidence="6" type="ORF">FDQ92_13015</name>
</gene>
<dbReference type="Proteomes" id="UP000298602">
    <property type="component" value="Chromosome"/>
</dbReference>
<dbReference type="RefSeq" id="WP_137425293.1">
    <property type="nucleotide sequence ID" value="NZ_CP040098.1"/>
</dbReference>
<feature type="domain" description="HPr" evidence="5">
    <location>
        <begin position="6"/>
        <end position="93"/>
    </location>
</feature>
<evidence type="ECO:0000256" key="4">
    <source>
        <dbReference type="ARBA" id="ARBA00022683"/>
    </source>
</evidence>
<dbReference type="InterPro" id="IPR000032">
    <property type="entry name" value="HPr-like"/>
</dbReference>
<dbReference type="PROSITE" id="PS51350">
    <property type="entry name" value="PTS_HPR_DOM"/>
    <property type="match status" value="1"/>
</dbReference>
<evidence type="ECO:0000256" key="1">
    <source>
        <dbReference type="ARBA" id="ARBA00004496"/>
    </source>
</evidence>
<keyword evidence="7" id="KW-1185">Reference proteome</keyword>
<dbReference type="GO" id="GO:0005737">
    <property type="term" value="C:cytoplasm"/>
    <property type="evidence" value="ECO:0007669"/>
    <property type="project" value="UniProtKB-SubCell"/>
</dbReference>
<dbReference type="PRINTS" id="PR00107">
    <property type="entry name" value="PHOSPHOCPHPR"/>
</dbReference>
<evidence type="ECO:0000259" key="5">
    <source>
        <dbReference type="PROSITE" id="PS51350"/>
    </source>
</evidence>
<dbReference type="KEGG" id="dax:FDQ92_13015"/>
<dbReference type="PANTHER" id="PTHR33705">
    <property type="entry name" value="PHOSPHOCARRIER PROTEIN HPR"/>
    <property type="match status" value="1"/>
</dbReference>
<evidence type="ECO:0000256" key="2">
    <source>
        <dbReference type="ARBA" id="ARBA00010736"/>
    </source>
</evidence>
<name>A0A4P8L536_9BACT</name>
<dbReference type="AlphaFoldDB" id="A0A4P8L536"/>
<dbReference type="PANTHER" id="PTHR33705:SF2">
    <property type="entry name" value="PHOSPHOCARRIER PROTEIN NPR"/>
    <property type="match status" value="1"/>
</dbReference>
<comment type="subcellular location">
    <subcellularLocation>
        <location evidence="1">Cytoplasm</location>
    </subcellularLocation>
</comment>
<dbReference type="SUPFAM" id="SSF55594">
    <property type="entry name" value="HPr-like"/>
    <property type="match status" value="1"/>
</dbReference>
<keyword evidence="4" id="KW-0598">Phosphotransferase system</keyword>
<keyword evidence="3" id="KW-0963">Cytoplasm</keyword>
<dbReference type="OrthoDB" id="9798965at2"/>
<dbReference type="InterPro" id="IPR035895">
    <property type="entry name" value="HPr-like_sf"/>
</dbReference>
<evidence type="ECO:0000256" key="3">
    <source>
        <dbReference type="ARBA" id="ARBA00022490"/>
    </source>
</evidence>
<proteinExistence type="inferred from homology"/>
<dbReference type="Pfam" id="PF00381">
    <property type="entry name" value="PTS-HPr"/>
    <property type="match status" value="1"/>
</dbReference>
<organism evidence="6 7">
    <name type="scientific">Desulfoglaeba alkanexedens ALDC</name>
    <dbReference type="NCBI Taxonomy" id="980445"/>
    <lineage>
        <taxon>Bacteria</taxon>
        <taxon>Pseudomonadati</taxon>
        <taxon>Thermodesulfobacteriota</taxon>
        <taxon>Syntrophobacteria</taxon>
        <taxon>Syntrophobacterales</taxon>
        <taxon>Syntrophobacteraceae</taxon>
        <taxon>Desulfoglaeba</taxon>
    </lineage>
</organism>
<evidence type="ECO:0000313" key="6">
    <source>
        <dbReference type="EMBL" id="QCQ23010.1"/>
    </source>
</evidence>
<dbReference type="InterPro" id="IPR050399">
    <property type="entry name" value="HPr"/>
</dbReference>
<accession>A0A4P8L536</accession>